<feature type="transmembrane region" description="Helical" evidence="1">
    <location>
        <begin position="227"/>
        <end position="248"/>
    </location>
</feature>
<dbReference type="InterPro" id="IPR002656">
    <property type="entry name" value="Acyl_transf_3_dom"/>
</dbReference>
<keyword evidence="4" id="KW-1185">Reference proteome</keyword>
<feature type="domain" description="Acyltransferase 3" evidence="2">
    <location>
        <begin position="4"/>
        <end position="337"/>
    </location>
</feature>
<keyword evidence="1" id="KW-1133">Transmembrane helix</keyword>
<keyword evidence="3" id="KW-0012">Acyltransferase</keyword>
<evidence type="ECO:0000313" key="4">
    <source>
        <dbReference type="Proteomes" id="UP001500171"/>
    </source>
</evidence>
<dbReference type="PANTHER" id="PTHR23028">
    <property type="entry name" value="ACETYLTRANSFERASE"/>
    <property type="match status" value="1"/>
</dbReference>
<proteinExistence type="predicted"/>
<dbReference type="Proteomes" id="UP001500171">
    <property type="component" value="Unassembled WGS sequence"/>
</dbReference>
<sequence>MNSIYSFNSLRFILAIFICWHHTVIIIYGNDSYESKYFKAAHLAVECFFILSGFLMAKSFYAKSLISQNPTGLGNFFLARFKRLYPQFIFCLFVLYFITKSFGIHTSTSSFFLSNILLCDFSRIPTMIGGMWFVTVLFWLGSFIYALMFFFKEKALYLFIPVLAILSLCYMTANIGQVAGHSQPIILNFLSQGILRGTLGLSVGIFAYMIVDFINKNDWGKLNKKRWNVILIILELFCIIELCRLILFRNGNNLTDFNIYFVFSFIIILLFYKKEKFLKILSNPYLAKTGDISYILYLSHTGLLVILSKYAVFSEMNKVLMFTVVTFLCVIFATILYFLFKKVSSTIINFITVKN</sequence>
<comment type="caution">
    <text evidence="3">The sequence shown here is derived from an EMBL/GenBank/DDBJ whole genome shotgun (WGS) entry which is preliminary data.</text>
</comment>
<accession>A0ABP9N658</accession>
<feature type="transmembrane region" description="Helical" evidence="1">
    <location>
        <begin position="155"/>
        <end position="173"/>
    </location>
</feature>
<keyword evidence="1" id="KW-0812">Transmembrane</keyword>
<dbReference type="Pfam" id="PF01757">
    <property type="entry name" value="Acyl_transf_3"/>
    <property type="match status" value="1"/>
</dbReference>
<evidence type="ECO:0000259" key="2">
    <source>
        <dbReference type="Pfam" id="PF01757"/>
    </source>
</evidence>
<dbReference type="PANTHER" id="PTHR23028:SF53">
    <property type="entry name" value="ACYL_TRANSF_3 DOMAIN-CONTAINING PROTEIN"/>
    <property type="match status" value="1"/>
</dbReference>
<dbReference type="EMBL" id="BAABHY010000001">
    <property type="protein sequence ID" value="GAA5108135.1"/>
    <property type="molecule type" value="Genomic_DNA"/>
</dbReference>
<organism evidence="3 4">
    <name type="scientific">Orbus sasakiae</name>
    <dbReference type="NCBI Taxonomy" id="1078475"/>
    <lineage>
        <taxon>Bacteria</taxon>
        <taxon>Pseudomonadati</taxon>
        <taxon>Pseudomonadota</taxon>
        <taxon>Gammaproteobacteria</taxon>
        <taxon>Orbales</taxon>
        <taxon>Orbaceae</taxon>
        <taxon>Orbus</taxon>
    </lineage>
</organism>
<dbReference type="InterPro" id="IPR050879">
    <property type="entry name" value="Acyltransferase_3"/>
</dbReference>
<feature type="transmembrane region" description="Helical" evidence="1">
    <location>
        <begin position="84"/>
        <end position="104"/>
    </location>
</feature>
<keyword evidence="1" id="KW-0472">Membrane</keyword>
<dbReference type="RefSeq" id="WP_345489450.1">
    <property type="nucleotide sequence ID" value="NZ_BAABHY010000001.1"/>
</dbReference>
<feature type="transmembrane region" description="Helical" evidence="1">
    <location>
        <begin position="41"/>
        <end position="63"/>
    </location>
</feature>
<name>A0ABP9N658_9GAMM</name>
<evidence type="ECO:0000313" key="3">
    <source>
        <dbReference type="EMBL" id="GAA5108135.1"/>
    </source>
</evidence>
<feature type="transmembrane region" description="Helical" evidence="1">
    <location>
        <begin position="12"/>
        <end position="29"/>
    </location>
</feature>
<gene>
    <name evidence="3" type="ORF">GCM10023211_10030</name>
</gene>
<evidence type="ECO:0000256" key="1">
    <source>
        <dbReference type="SAM" id="Phobius"/>
    </source>
</evidence>
<keyword evidence="3" id="KW-0808">Transferase</keyword>
<dbReference type="GO" id="GO:0016746">
    <property type="term" value="F:acyltransferase activity"/>
    <property type="evidence" value="ECO:0007669"/>
    <property type="project" value="UniProtKB-KW"/>
</dbReference>
<feature type="transmembrane region" description="Helical" evidence="1">
    <location>
        <begin position="292"/>
        <end position="313"/>
    </location>
</feature>
<reference evidence="4" key="1">
    <citation type="journal article" date="2019" name="Int. J. Syst. Evol. Microbiol.">
        <title>The Global Catalogue of Microorganisms (GCM) 10K type strain sequencing project: providing services to taxonomists for standard genome sequencing and annotation.</title>
        <authorList>
            <consortium name="The Broad Institute Genomics Platform"/>
            <consortium name="The Broad Institute Genome Sequencing Center for Infectious Disease"/>
            <person name="Wu L."/>
            <person name="Ma J."/>
        </authorList>
    </citation>
    <scope>NUCLEOTIDE SEQUENCE [LARGE SCALE GENOMIC DNA]</scope>
    <source>
        <strain evidence="4">JCM 18050</strain>
    </source>
</reference>
<feature type="transmembrane region" description="Helical" evidence="1">
    <location>
        <begin position="319"/>
        <end position="340"/>
    </location>
</feature>
<feature type="transmembrane region" description="Helical" evidence="1">
    <location>
        <begin position="193"/>
        <end position="215"/>
    </location>
</feature>
<feature type="transmembrane region" description="Helical" evidence="1">
    <location>
        <begin position="124"/>
        <end position="148"/>
    </location>
</feature>
<protein>
    <submittedName>
        <fullName evidence="3">Acyltransferase</fullName>
    </submittedName>
</protein>
<feature type="transmembrane region" description="Helical" evidence="1">
    <location>
        <begin position="254"/>
        <end position="272"/>
    </location>
</feature>